<dbReference type="CDD" id="cd14692">
    <property type="entry name" value="bZIP_ATF4"/>
    <property type="match status" value="1"/>
</dbReference>
<dbReference type="GO" id="GO:0000978">
    <property type="term" value="F:RNA polymerase II cis-regulatory region sequence-specific DNA binding"/>
    <property type="evidence" value="ECO:0007669"/>
    <property type="project" value="TreeGrafter"/>
</dbReference>
<evidence type="ECO:0000313" key="3">
    <source>
        <dbReference type="Proteomes" id="UP000492821"/>
    </source>
</evidence>
<evidence type="ECO:0000259" key="2">
    <source>
        <dbReference type="PROSITE" id="PS50217"/>
    </source>
</evidence>
<feature type="compositionally biased region" description="Low complexity" evidence="1">
    <location>
        <begin position="156"/>
        <end position="181"/>
    </location>
</feature>
<keyword evidence="3" id="KW-1185">Reference proteome</keyword>
<dbReference type="AlphaFoldDB" id="A0A7E4UVH6"/>
<proteinExistence type="predicted"/>
<dbReference type="GO" id="GO:0000981">
    <property type="term" value="F:DNA-binding transcription factor activity, RNA polymerase II-specific"/>
    <property type="evidence" value="ECO:0007669"/>
    <property type="project" value="TreeGrafter"/>
</dbReference>
<feature type="compositionally biased region" description="Basic and acidic residues" evidence="1">
    <location>
        <begin position="224"/>
        <end position="233"/>
    </location>
</feature>
<dbReference type="SUPFAM" id="SSF57959">
    <property type="entry name" value="Leucine zipper domain"/>
    <property type="match status" value="1"/>
</dbReference>
<dbReference type="Proteomes" id="UP000492821">
    <property type="component" value="Unassembled WGS sequence"/>
</dbReference>
<accession>A0A7E4UVH6</accession>
<dbReference type="SMART" id="SM00338">
    <property type="entry name" value="BRLZ"/>
    <property type="match status" value="1"/>
</dbReference>
<name>A0A7E4UVH6_PANRE</name>
<dbReference type="Gene3D" id="1.20.5.170">
    <property type="match status" value="1"/>
</dbReference>
<dbReference type="InterPro" id="IPR031106">
    <property type="entry name" value="C/EBP"/>
</dbReference>
<feature type="domain" description="BZIP" evidence="2">
    <location>
        <begin position="203"/>
        <end position="266"/>
    </location>
</feature>
<protein>
    <submittedName>
        <fullName evidence="4">BZIP domain-containing protein</fullName>
    </submittedName>
</protein>
<dbReference type="PANTHER" id="PTHR23334:SF72">
    <property type="entry name" value="PROTEIN MABIKI"/>
    <property type="match status" value="1"/>
</dbReference>
<sequence length="269" mass="30214">MPTTSAFDSPPYTAQMEASVCAGVPPVPSTAGSSPLGTSFFGDFEPIYNDYFYTTESDKLASVDQWKDYLHSEDAAFADVPTTAADALAEDLSWLEEEIDQNLINEFMADPYFCVEPQPQQTFQPEPQQQVEYIYYEQPQSSSSSASASPTSNYVSIAPRPASQSQSPQPASSTVSPAPSAFNIPPVPTDRKRRKPMTFSSAEEEYAVKRQLNNIASARSRQKKKDEVERRKTELLQLESRNRELKGQFEEYERQIETLKTILYSKIQK</sequence>
<evidence type="ECO:0000313" key="4">
    <source>
        <dbReference type="WBParaSite" id="Pan_g13333.t1"/>
    </source>
</evidence>
<dbReference type="InterPro" id="IPR046347">
    <property type="entry name" value="bZIP_sf"/>
</dbReference>
<dbReference type="InterPro" id="IPR004827">
    <property type="entry name" value="bZIP"/>
</dbReference>
<evidence type="ECO:0000256" key="1">
    <source>
        <dbReference type="SAM" id="MobiDB-lite"/>
    </source>
</evidence>
<dbReference type="PROSITE" id="PS50217">
    <property type="entry name" value="BZIP"/>
    <property type="match status" value="1"/>
</dbReference>
<dbReference type="WBParaSite" id="Pan_g13333.t1">
    <property type="protein sequence ID" value="Pan_g13333.t1"/>
    <property type="gene ID" value="Pan_g13333"/>
</dbReference>
<dbReference type="GO" id="GO:0006351">
    <property type="term" value="P:DNA-templated transcription"/>
    <property type="evidence" value="ECO:0007669"/>
    <property type="project" value="InterPro"/>
</dbReference>
<feature type="region of interest" description="Disordered" evidence="1">
    <location>
        <begin position="138"/>
        <end position="233"/>
    </location>
</feature>
<dbReference type="PANTHER" id="PTHR23334">
    <property type="entry name" value="CCAAT/ENHANCER BINDING PROTEIN"/>
    <property type="match status" value="1"/>
</dbReference>
<organism evidence="3 4">
    <name type="scientific">Panagrellus redivivus</name>
    <name type="common">Microworm</name>
    <dbReference type="NCBI Taxonomy" id="6233"/>
    <lineage>
        <taxon>Eukaryota</taxon>
        <taxon>Metazoa</taxon>
        <taxon>Ecdysozoa</taxon>
        <taxon>Nematoda</taxon>
        <taxon>Chromadorea</taxon>
        <taxon>Rhabditida</taxon>
        <taxon>Tylenchina</taxon>
        <taxon>Panagrolaimomorpha</taxon>
        <taxon>Panagrolaimoidea</taxon>
        <taxon>Panagrolaimidae</taxon>
        <taxon>Panagrellus</taxon>
    </lineage>
</organism>
<reference evidence="4" key="2">
    <citation type="submission" date="2020-10" db="UniProtKB">
        <authorList>
            <consortium name="WormBaseParasite"/>
        </authorList>
    </citation>
    <scope>IDENTIFICATION</scope>
</reference>
<dbReference type="Pfam" id="PF07716">
    <property type="entry name" value="bZIP_2"/>
    <property type="match status" value="1"/>
</dbReference>
<reference evidence="3" key="1">
    <citation type="journal article" date="2013" name="Genetics">
        <title>The draft genome and transcriptome of Panagrellus redivivus are shaped by the harsh demands of a free-living lifestyle.</title>
        <authorList>
            <person name="Srinivasan J."/>
            <person name="Dillman A.R."/>
            <person name="Macchietto M.G."/>
            <person name="Heikkinen L."/>
            <person name="Lakso M."/>
            <person name="Fracchia K.M."/>
            <person name="Antoshechkin I."/>
            <person name="Mortazavi A."/>
            <person name="Wong G."/>
            <person name="Sternberg P.W."/>
        </authorList>
    </citation>
    <scope>NUCLEOTIDE SEQUENCE [LARGE SCALE GENOMIC DNA]</scope>
    <source>
        <strain evidence="3">MT8872</strain>
    </source>
</reference>